<protein>
    <submittedName>
        <fullName evidence="1">Uncharacterized protein</fullName>
    </submittedName>
</protein>
<proteinExistence type="predicted"/>
<reference evidence="1 2" key="1">
    <citation type="submission" date="2017-07" db="EMBL/GenBank/DDBJ databases">
        <title>The complete genome sequence of Bacillus mesonae strain H20-5, an efficient strain improving plant abiotic stress resistance.</title>
        <authorList>
            <person name="Kim S.Y."/>
            <person name="Song H."/>
            <person name="Sang M.K."/>
            <person name="Weon H.-Y."/>
            <person name="Song J."/>
        </authorList>
    </citation>
    <scope>NUCLEOTIDE SEQUENCE [LARGE SCALE GENOMIC DNA]</scope>
    <source>
        <strain evidence="1 2">H20-5</strain>
    </source>
</reference>
<accession>A0A3Q9QVV1</accession>
<dbReference type="AlphaFoldDB" id="A0A3Q9QVV1"/>
<evidence type="ECO:0000313" key="2">
    <source>
        <dbReference type="Proteomes" id="UP000282892"/>
    </source>
</evidence>
<dbReference type="Proteomes" id="UP000282892">
    <property type="component" value="Chromosome"/>
</dbReference>
<sequence length="135" mass="15237">MLLTTSSIRKILENSKRPAGYRSEGKASVFIVYSKVNGKTVVVVRPNESAILLFCTKMQFLSVAIKASLIASQSYCNERIMMLSKPSYMIDEMIILITEEYDQYGKLCARVMEGAVAFLVNRTPLRLLKEKDRSS</sequence>
<dbReference type="KEGG" id="nmk:CHR53_26200"/>
<keyword evidence="2" id="KW-1185">Reference proteome</keyword>
<gene>
    <name evidence="1" type="ORF">CHR53_26200</name>
</gene>
<name>A0A3Q9QVV1_9BACI</name>
<dbReference type="EMBL" id="CP022572">
    <property type="protein sequence ID" value="AZU64441.1"/>
    <property type="molecule type" value="Genomic_DNA"/>
</dbReference>
<evidence type="ECO:0000313" key="1">
    <source>
        <dbReference type="EMBL" id="AZU64441.1"/>
    </source>
</evidence>
<organism evidence="1 2">
    <name type="scientific">Neobacillus mesonae</name>
    <dbReference type="NCBI Taxonomy" id="1193713"/>
    <lineage>
        <taxon>Bacteria</taxon>
        <taxon>Bacillati</taxon>
        <taxon>Bacillota</taxon>
        <taxon>Bacilli</taxon>
        <taxon>Bacillales</taxon>
        <taxon>Bacillaceae</taxon>
        <taxon>Neobacillus</taxon>
    </lineage>
</organism>